<dbReference type="RefSeq" id="WP_187533207.1">
    <property type="nucleotide sequence ID" value="NZ_CBCSHU010000029.1"/>
</dbReference>
<evidence type="ECO:0000313" key="2">
    <source>
        <dbReference type="EMBL" id="QNN60074.1"/>
    </source>
</evidence>
<keyword evidence="3" id="KW-1185">Reference proteome</keyword>
<dbReference type="InterPro" id="IPR009793">
    <property type="entry name" value="DUF1361"/>
</dbReference>
<reference evidence="2 3" key="1">
    <citation type="submission" date="2020-08" db="EMBL/GenBank/DDBJ databases">
        <title>Genome sequence of Erysipelothrix inopinata DSM 15511T.</title>
        <authorList>
            <person name="Hyun D.-W."/>
            <person name="Bae J.-W."/>
        </authorList>
    </citation>
    <scope>NUCLEOTIDE SEQUENCE [LARGE SCALE GENOMIC DNA]</scope>
    <source>
        <strain evidence="2 3">DSM 15511</strain>
    </source>
</reference>
<feature type="transmembrane region" description="Helical" evidence="1">
    <location>
        <begin position="145"/>
        <end position="166"/>
    </location>
</feature>
<evidence type="ECO:0000313" key="3">
    <source>
        <dbReference type="Proteomes" id="UP000515928"/>
    </source>
</evidence>
<keyword evidence="1" id="KW-0472">Membrane</keyword>
<feature type="transmembrane region" description="Helical" evidence="1">
    <location>
        <begin position="36"/>
        <end position="53"/>
    </location>
</feature>
<evidence type="ECO:0000256" key="1">
    <source>
        <dbReference type="SAM" id="Phobius"/>
    </source>
</evidence>
<dbReference type="EMBL" id="CP060715">
    <property type="protein sequence ID" value="QNN60074.1"/>
    <property type="molecule type" value="Genomic_DNA"/>
</dbReference>
<feature type="transmembrane region" description="Helical" evidence="1">
    <location>
        <begin position="106"/>
        <end position="133"/>
    </location>
</feature>
<name>A0A7G9RWU9_9FIRM</name>
<proteinExistence type="predicted"/>
<gene>
    <name evidence="2" type="ORF">H9L01_06775</name>
</gene>
<feature type="transmembrane region" description="Helical" evidence="1">
    <location>
        <begin position="186"/>
        <end position="209"/>
    </location>
</feature>
<feature type="transmembrane region" description="Helical" evidence="1">
    <location>
        <begin position="12"/>
        <end position="30"/>
    </location>
</feature>
<dbReference type="Proteomes" id="UP000515928">
    <property type="component" value="Chromosome"/>
</dbReference>
<accession>A0A7G9RWU9</accession>
<protein>
    <submittedName>
        <fullName evidence="2">DUF1361 domain-containing protein</fullName>
    </submittedName>
</protein>
<keyword evidence="1" id="KW-1133">Transmembrane helix</keyword>
<dbReference type="Pfam" id="PF07099">
    <property type="entry name" value="DUF1361"/>
    <property type="match status" value="1"/>
</dbReference>
<feature type="transmembrane region" description="Helical" evidence="1">
    <location>
        <begin position="65"/>
        <end position="86"/>
    </location>
</feature>
<organism evidence="2 3">
    <name type="scientific">Erysipelothrix inopinata</name>
    <dbReference type="NCBI Taxonomy" id="225084"/>
    <lineage>
        <taxon>Bacteria</taxon>
        <taxon>Bacillati</taxon>
        <taxon>Bacillota</taxon>
        <taxon>Erysipelotrichia</taxon>
        <taxon>Erysipelotrichales</taxon>
        <taxon>Erysipelotrichaceae</taxon>
        <taxon>Erysipelothrix</taxon>
    </lineage>
</organism>
<keyword evidence="1" id="KW-0812">Transmembrane</keyword>
<dbReference type="AlphaFoldDB" id="A0A7G9RWU9"/>
<dbReference type="KEGG" id="eio:H9L01_06775"/>
<sequence length="217" mass="25513">MNSKQKKYRYLVPIILYYVVVTIIVNPFEYNIHTAMLWNLFLSAIPLLFASLVAKESIKWKPIWVVLWIIMLPNAFYMFTDLIHVNMFNFYIPTANNYQLPYNSNIMAWLGIIQIVFSVFLGVLFGLVAMRRVIRHYFEVGTPKYTLAVILVSFLNALGIYLGRFLRLYSWDIFKPMTILAKLSDMTVPFAVEFVSSYMMLIIALYYVYEFVVANRK</sequence>